<dbReference type="InterPro" id="IPR007507">
    <property type="entry name" value="Glycos_transf_N"/>
</dbReference>
<dbReference type="GO" id="GO:0043842">
    <property type="term" value="F:Kdo transferase activity"/>
    <property type="evidence" value="ECO:0007669"/>
    <property type="project" value="UniProtKB-EC"/>
</dbReference>
<protein>
    <recommendedName>
        <fullName evidence="4 8">3-deoxy-D-manno-octulosonic acid transferase</fullName>
        <shortName evidence="8">Kdo transferase</shortName>
        <ecNumber evidence="3 8">2.4.99.12</ecNumber>
    </recommendedName>
    <alternativeName>
        <fullName evidence="6 8">Lipid IV(A) 3-deoxy-D-manno-octulosonic acid transferase</fullName>
    </alternativeName>
</protein>
<proteinExistence type="inferred from homology"/>
<name>A3SL56_ROSNI</name>
<evidence type="ECO:0000256" key="1">
    <source>
        <dbReference type="ARBA" id="ARBA00003394"/>
    </source>
</evidence>
<evidence type="ECO:0000256" key="6">
    <source>
        <dbReference type="ARBA" id="ARBA00031445"/>
    </source>
</evidence>
<comment type="subcellular location">
    <subcellularLocation>
        <location evidence="8">Cell membrane</location>
    </subcellularLocation>
</comment>
<dbReference type="UniPathway" id="UPA00958"/>
<dbReference type="Gene3D" id="3.40.50.2000">
    <property type="entry name" value="Glycogen Phosphorylase B"/>
    <property type="match status" value="1"/>
</dbReference>
<keyword evidence="8" id="KW-0472">Membrane</keyword>
<dbReference type="OrthoDB" id="9789797at2"/>
<feature type="domain" description="3-deoxy-D-manno-octulosonic-acid transferase N-terminal" evidence="9">
    <location>
        <begin position="30"/>
        <end position="187"/>
    </location>
</feature>
<dbReference type="GO" id="GO:0009244">
    <property type="term" value="P:lipopolysaccharide core region biosynthetic process"/>
    <property type="evidence" value="ECO:0007669"/>
    <property type="project" value="UniProtKB-UniRule"/>
</dbReference>
<evidence type="ECO:0000256" key="3">
    <source>
        <dbReference type="ARBA" id="ARBA00012621"/>
    </source>
</evidence>
<keyword evidence="8" id="KW-0448">Lipopolysaccharide biosynthesis</keyword>
<evidence type="ECO:0000256" key="7">
    <source>
        <dbReference type="ARBA" id="ARBA00049183"/>
    </source>
</evidence>
<evidence type="ECO:0000313" key="10">
    <source>
        <dbReference type="EMBL" id="EAP78087.1"/>
    </source>
</evidence>
<sequence>MAPRSLSLSAYLALTRRGNGQPVYATEAERPAGELIWGHASNIDHAHALVQLAARLAQMRPDLTLLLTTPASMADIPLSASCLIREVLPEDTVANGEAFIDHWMPELCLWTGGDLQPAILNCAANADLPMFLVDANEEGIVKPGWRWFPDMPRALLNSFSMILVQNTETVTALRRLGVRDTEIAVTGIFQEGTLPLPCNEEERQELSDLLKTRPVWLAAMAQAEELDIILAAHRQVSRMTHRLLLILVPDKEADGPEFAARLHSEGYEFTRWSEGTLPEETTQILLGDTHGDMGLWYRLASVSMMCSSLKPGYGGQDPNEPAAHGSAILYGPNVSRYLTSYKRYAGAGAARIVRDEDTLAAALKRLIAPDQSAAMAHAAWDVASLGAEVTDRILDLVQDTLDVLEAV</sequence>
<dbReference type="Proteomes" id="UP000005954">
    <property type="component" value="Unassembled WGS sequence"/>
</dbReference>
<dbReference type="RefSeq" id="WP_009813487.1">
    <property type="nucleotide sequence ID" value="NZ_CH724156.1"/>
</dbReference>
<keyword evidence="5 8" id="KW-0808">Transferase</keyword>
<dbReference type="PANTHER" id="PTHR42755:SF1">
    <property type="entry name" value="3-DEOXY-D-MANNO-OCTULOSONIC ACID TRANSFERASE, MITOCHONDRIAL-RELATED"/>
    <property type="match status" value="1"/>
</dbReference>
<dbReference type="GO" id="GO:0005886">
    <property type="term" value="C:plasma membrane"/>
    <property type="evidence" value="ECO:0007669"/>
    <property type="project" value="UniProtKB-SubCell"/>
</dbReference>
<dbReference type="STRING" id="89187.ISM_07320"/>
<dbReference type="AlphaFoldDB" id="A3SL56"/>
<dbReference type="EC" id="2.4.99.12" evidence="3 8"/>
<dbReference type="Pfam" id="PF04413">
    <property type="entry name" value="Glycos_transf_N"/>
    <property type="match status" value="1"/>
</dbReference>
<organism evidence="10 11">
    <name type="scientific">Roseovarius nubinhibens (strain ATCC BAA-591 / DSM 15170 / ISM)</name>
    <dbReference type="NCBI Taxonomy" id="89187"/>
    <lineage>
        <taxon>Bacteria</taxon>
        <taxon>Pseudomonadati</taxon>
        <taxon>Pseudomonadota</taxon>
        <taxon>Alphaproteobacteria</taxon>
        <taxon>Rhodobacterales</taxon>
        <taxon>Roseobacteraceae</taxon>
        <taxon>Roseovarius</taxon>
    </lineage>
</organism>
<comment type="similarity">
    <text evidence="8">Belongs to the glycosyltransferase group 1 family.</text>
</comment>
<dbReference type="InterPro" id="IPR039901">
    <property type="entry name" value="Kdotransferase"/>
</dbReference>
<comment type="catalytic activity">
    <reaction evidence="7 8">
        <text>lipid IVA (E. coli) + CMP-3-deoxy-beta-D-manno-octulosonate = alpha-Kdo-(2-&gt;6)-lipid IVA (E. coli) + CMP + H(+)</text>
        <dbReference type="Rhea" id="RHEA:28066"/>
        <dbReference type="ChEBI" id="CHEBI:15378"/>
        <dbReference type="ChEBI" id="CHEBI:58603"/>
        <dbReference type="ChEBI" id="CHEBI:60364"/>
        <dbReference type="ChEBI" id="CHEBI:60377"/>
        <dbReference type="ChEBI" id="CHEBI:85987"/>
        <dbReference type="EC" id="2.4.99.12"/>
    </reaction>
</comment>
<reference evidence="10 11" key="1">
    <citation type="submission" date="2005-12" db="EMBL/GenBank/DDBJ databases">
        <authorList>
            <person name="Moran M.A."/>
            <person name="Ferriera S."/>
            <person name="Johnson J."/>
            <person name="Kravitz S."/>
            <person name="Halpern A."/>
            <person name="Remington K."/>
            <person name="Beeson K."/>
            <person name="Tran B."/>
            <person name="Rogers Y.-H."/>
            <person name="Friedman R."/>
            <person name="Venter J.C."/>
        </authorList>
    </citation>
    <scope>NUCLEOTIDE SEQUENCE [LARGE SCALE GENOMIC DNA]</scope>
    <source>
        <strain evidence="11">ATCC BAA-591 / DSM 15170 / ISM</strain>
    </source>
</reference>
<evidence type="ECO:0000256" key="2">
    <source>
        <dbReference type="ARBA" id="ARBA00004713"/>
    </source>
</evidence>
<comment type="function">
    <text evidence="1 8">Involved in lipopolysaccharide (LPS) biosynthesis. Catalyzes the transfer of 3-deoxy-D-manno-octulosonate (Kdo) residue(s) from CMP-Kdo to lipid IV(A), the tetraacyldisaccharide-1,4'-bisphosphate precursor of lipid A.</text>
</comment>
<evidence type="ECO:0000259" key="9">
    <source>
        <dbReference type="Pfam" id="PF04413"/>
    </source>
</evidence>
<dbReference type="eggNOG" id="COG1519">
    <property type="taxonomic scope" value="Bacteria"/>
</dbReference>
<dbReference type="HOGENOM" id="CLU_036146_1_2_5"/>
<dbReference type="GO" id="GO:0009245">
    <property type="term" value="P:lipid A biosynthetic process"/>
    <property type="evidence" value="ECO:0007669"/>
    <property type="project" value="TreeGrafter"/>
</dbReference>
<dbReference type="PANTHER" id="PTHR42755">
    <property type="entry name" value="3-DEOXY-MANNO-OCTULOSONATE CYTIDYLYLTRANSFERASE"/>
    <property type="match status" value="1"/>
</dbReference>
<dbReference type="InterPro" id="IPR038107">
    <property type="entry name" value="Glycos_transf_N_sf"/>
</dbReference>
<keyword evidence="8" id="KW-1003">Cell membrane</keyword>
<evidence type="ECO:0000256" key="8">
    <source>
        <dbReference type="RuleBase" id="RU365103"/>
    </source>
</evidence>
<comment type="caution">
    <text evidence="10">The sequence shown here is derived from an EMBL/GenBank/DDBJ whole genome shotgun (WGS) entry which is preliminary data.</text>
</comment>
<dbReference type="Gene3D" id="3.40.50.11720">
    <property type="entry name" value="3-Deoxy-D-manno-octulosonic-acid transferase, N-terminal domain"/>
    <property type="match status" value="1"/>
</dbReference>
<evidence type="ECO:0000256" key="4">
    <source>
        <dbReference type="ARBA" id="ARBA00019077"/>
    </source>
</evidence>
<dbReference type="EMBL" id="AALY01000001">
    <property type="protein sequence ID" value="EAP78087.1"/>
    <property type="molecule type" value="Genomic_DNA"/>
</dbReference>
<dbReference type="SUPFAM" id="SSF53756">
    <property type="entry name" value="UDP-Glycosyltransferase/glycogen phosphorylase"/>
    <property type="match status" value="1"/>
</dbReference>
<comment type="pathway">
    <text evidence="2 8">Bacterial outer membrane biogenesis; LPS core biosynthesis.</text>
</comment>
<evidence type="ECO:0000256" key="5">
    <source>
        <dbReference type="ARBA" id="ARBA00022679"/>
    </source>
</evidence>
<accession>A3SL56</accession>
<evidence type="ECO:0000313" key="11">
    <source>
        <dbReference type="Proteomes" id="UP000005954"/>
    </source>
</evidence>
<keyword evidence="11" id="KW-1185">Reference proteome</keyword>
<gene>
    <name evidence="10" type="ORF">ISM_07320</name>
</gene>